<sequence length="305" mass="34093">MSKNNISSVAPIDVVSLVSMAALSMGFNLMGRIVNNKLMVLMSTPIPCVVFMLLSRVWTFHEPVRYQGNTYTNLVGVGLLISSLSDVLMSLEVEEYNDTLFVVAVCMFCLVQILYGSAFTFCAPYVHEDGTEQKGIIELRLSRCIPFVIYCIMSWTVVMVGRSLDPKSTLVLVYITLQCITTWRASARVGTIPGNAIMQLFALTGMILFTLCDTMIALHIFAYPKTNTLVVIDMSVYWVGQLFVALSCNEHLNISEVVHYSAACCRYELQQEKKFEYTPELMSPYPGACPDSPMMYTTASFKQIV</sequence>
<evidence type="ECO:0000256" key="3">
    <source>
        <dbReference type="ARBA" id="ARBA00022692"/>
    </source>
</evidence>
<keyword evidence="5 6" id="KW-0472">Membrane</keyword>
<dbReference type="AlphaFoldDB" id="A0AAW2Z9H6"/>
<dbReference type="GO" id="GO:0016020">
    <property type="term" value="C:membrane"/>
    <property type="evidence" value="ECO:0007669"/>
    <property type="project" value="UniProtKB-SubCell"/>
</dbReference>
<dbReference type="PANTHER" id="PTHR31885:SF6">
    <property type="entry name" value="GH04784P"/>
    <property type="match status" value="1"/>
</dbReference>
<dbReference type="GO" id="GO:0016787">
    <property type="term" value="F:hydrolase activity"/>
    <property type="evidence" value="ECO:0007669"/>
    <property type="project" value="TreeGrafter"/>
</dbReference>
<gene>
    <name evidence="8" type="ORF">AKO1_002159</name>
    <name evidence="7" type="ORF">AKO1_010803</name>
</gene>
<evidence type="ECO:0000256" key="6">
    <source>
        <dbReference type="SAM" id="Phobius"/>
    </source>
</evidence>
<feature type="transmembrane region" description="Helical" evidence="6">
    <location>
        <begin position="40"/>
        <end position="59"/>
    </location>
</feature>
<evidence type="ECO:0000256" key="2">
    <source>
        <dbReference type="ARBA" id="ARBA00007375"/>
    </source>
</evidence>
<dbReference type="EMBL" id="JAOPGA020001179">
    <property type="protein sequence ID" value="KAL0485892.1"/>
    <property type="molecule type" value="Genomic_DNA"/>
</dbReference>
<evidence type="ECO:0000313" key="7">
    <source>
        <dbReference type="EMBL" id="KAL0478121.1"/>
    </source>
</evidence>
<dbReference type="Proteomes" id="UP001431209">
    <property type="component" value="Unassembled WGS sequence"/>
</dbReference>
<evidence type="ECO:0000313" key="9">
    <source>
        <dbReference type="Proteomes" id="UP001431209"/>
    </source>
</evidence>
<dbReference type="PANTHER" id="PTHR31885">
    <property type="entry name" value="GH04784P"/>
    <property type="match status" value="1"/>
</dbReference>
<reference evidence="8 9" key="1">
    <citation type="submission" date="2024-03" db="EMBL/GenBank/DDBJ databases">
        <title>The Acrasis kona genome and developmental transcriptomes reveal deep origins of eukaryotic multicellular pathways.</title>
        <authorList>
            <person name="Sheikh S."/>
            <person name="Fu C.-J."/>
            <person name="Brown M.W."/>
            <person name="Baldauf S.L."/>
        </authorList>
    </citation>
    <scope>NUCLEOTIDE SEQUENCE [LARGE SCALE GENOMIC DNA]</scope>
    <source>
        <strain evidence="8 9">ATCC MYA-3509</strain>
    </source>
</reference>
<protein>
    <submittedName>
        <fullName evidence="8">8 TM domain-containing transmembrane protein</fullName>
    </submittedName>
</protein>
<comment type="subcellular location">
    <subcellularLocation>
        <location evidence="1">Membrane</location>
        <topology evidence="1">Multi-pass membrane protein</topology>
    </subcellularLocation>
</comment>
<keyword evidence="9" id="KW-1185">Reference proteome</keyword>
<evidence type="ECO:0000256" key="4">
    <source>
        <dbReference type="ARBA" id="ARBA00022989"/>
    </source>
</evidence>
<feature type="transmembrane region" description="Helical" evidence="6">
    <location>
        <begin position="170"/>
        <end position="187"/>
    </location>
</feature>
<comment type="similarity">
    <text evidence="2">Belongs to the TMEM86 family.</text>
</comment>
<evidence type="ECO:0000256" key="1">
    <source>
        <dbReference type="ARBA" id="ARBA00004141"/>
    </source>
</evidence>
<keyword evidence="3 6" id="KW-0812">Transmembrane</keyword>
<keyword evidence="4 6" id="KW-1133">Transmembrane helix</keyword>
<organism evidence="8 9">
    <name type="scientific">Acrasis kona</name>
    <dbReference type="NCBI Taxonomy" id="1008807"/>
    <lineage>
        <taxon>Eukaryota</taxon>
        <taxon>Discoba</taxon>
        <taxon>Heterolobosea</taxon>
        <taxon>Tetramitia</taxon>
        <taxon>Eutetramitia</taxon>
        <taxon>Acrasidae</taxon>
        <taxon>Acrasis</taxon>
    </lineage>
</organism>
<dbReference type="InterPro" id="IPR012506">
    <property type="entry name" value="TMEM86B-like"/>
</dbReference>
<name>A0AAW2Z9H6_9EUKA</name>
<feature type="transmembrane region" description="Helical" evidence="6">
    <location>
        <begin position="199"/>
        <end position="222"/>
    </location>
</feature>
<evidence type="ECO:0000256" key="5">
    <source>
        <dbReference type="ARBA" id="ARBA00023136"/>
    </source>
</evidence>
<feature type="transmembrane region" description="Helical" evidence="6">
    <location>
        <begin position="71"/>
        <end position="89"/>
    </location>
</feature>
<proteinExistence type="inferred from homology"/>
<comment type="caution">
    <text evidence="8">The sequence shown here is derived from an EMBL/GenBank/DDBJ whole genome shotgun (WGS) entry which is preliminary data.</text>
</comment>
<feature type="transmembrane region" description="Helical" evidence="6">
    <location>
        <begin position="12"/>
        <end position="34"/>
    </location>
</feature>
<evidence type="ECO:0000313" key="8">
    <source>
        <dbReference type="EMBL" id="KAL0485892.1"/>
    </source>
</evidence>
<feature type="transmembrane region" description="Helical" evidence="6">
    <location>
        <begin position="101"/>
        <end position="126"/>
    </location>
</feature>
<feature type="transmembrane region" description="Helical" evidence="6">
    <location>
        <begin position="147"/>
        <end position="164"/>
    </location>
</feature>
<accession>A0AAW2Z9H6</accession>
<dbReference type="Pfam" id="PF07947">
    <property type="entry name" value="YhhN"/>
    <property type="match status" value="1"/>
</dbReference>
<dbReference type="EMBL" id="JAOPGA020000309">
    <property type="protein sequence ID" value="KAL0478121.1"/>
    <property type="molecule type" value="Genomic_DNA"/>
</dbReference>